<organism evidence="1 2">
    <name type="scientific">Gossypium stocksii</name>
    <dbReference type="NCBI Taxonomy" id="47602"/>
    <lineage>
        <taxon>Eukaryota</taxon>
        <taxon>Viridiplantae</taxon>
        <taxon>Streptophyta</taxon>
        <taxon>Embryophyta</taxon>
        <taxon>Tracheophyta</taxon>
        <taxon>Spermatophyta</taxon>
        <taxon>Magnoliopsida</taxon>
        <taxon>eudicotyledons</taxon>
        <taxon>Gunneridae</taxon>
        <taxon>Pentapetalae</taxon>
        <taxon>rosids</taxon>
        <taxon>malvids</taxon>
        <taxon>Malvales</taxon>
        <taxon>Malvaceae</taxon>
        <taxon>Malvoideae</taxon>
        <taxon>Gossypium</taxon>
    </lineage>
</organism>
<comment type="caution">
    <text evidence="1">The sequence shown here is derived from an EMBL/GenBank/DDBJ whole genome shotgun (WGS) entry which is preliminary data.</text>
</comment>
<keyword evidence="2" id="KW-1185">Reference proteome</keyword>
<dbReference type="EMBL" id="JAIQCV010000004">
    <property type="protein sequence ID" value="KAH1107884.1"/>
    <property type="molecule type" value="Genomic_DNA"/>
</dbReference>
<gene>
    <name evidence="1" type="ORF">J1N35_011652</name>
</gene>
<evidence type="ECO:0000313" key="2">
    <source>
        <dbReference type="Proteomes" id="UP000828251"/>
    </source>
</evidence>
<evidence type="ECO:0000313" key="1">
    <source>
        <dbReference type="EMBL" id="KAH1107884.1"/>
    </source>
</evidence>
<dbReference type="Proteomes" id="UP000828251">
    <property type="component" value="Unassembled WGS sequence"/>
</dbReference>
<dbReference type="AlphaFoldDB" id="A0A9D3W2U2"/>
<name>A0A9D3W2U2_9ROSI</name>
<proteinExistence type="predicted"/>
<reference evidence="1 2" key="1">
    <citation type="journal article" date="2021" name="Plant Biotechnol. J.">
        <title>Multi-omics assisted identification of the key and species-specific regulatory components of drought-tolerant mechanisms in Gossypium stocksii.</title>
        <authorList>
            <person name="Yu D."/>
            <person name="Ke L."/>
            <person name="Zhang D."/>
            <person name="Wu Y."/>
            <person name="Sun Y."/>
            <person name="Mei J."/>
            <person name="Sun J."/>
            <person name="Sun Y."/>
        </authorList>
    </citation>
    <scope>NUCLEOTIDE SEQUENCE [LARGE SCALE GENOMIC DNA]</scope>
    <source>
        <strain evidence="2">cv. E1</strain>
        <tissue evidence="1">Leaf</tissue>
    </source>
</reference>
<sequence length="113" mass="13077">MSTPCPRHGLRRDHGMMLMPCPRHGLIRDLSLRYPSHVPDMDLQGIYVLSRCRRHVLDMVLHETSYGCQCHVPDTVLYRIYAQCRCHALDMVLHETHNAHDMITVSFISLILA</sequence>
<accession>A0A9D3W2U2</accession>
<protein>
    <submittedName>
        <fullName evidence="1">Uncharacterized protein</fullName>
    </submittedName>
</protein>